<reference evidence="1 2" key="1">
    <citation type="submission" date="2020-07" db="EMBL/GenBank/DDBJ databases">
        <title>Pusillimonas sp. nov., isolated from poultry manure in Taiwan.</title>
        <authorList>
            <person name="Lin S.-Y."/>
            <person name="Tang Y.-S."/>
            <person name="Young C.-C."/>
        </authorList>
    </citation>
    <scope>NUCLEOTIDE SEQUENCE [LARGE SCALE GENOMIC DNA]</scope>
    <source>
        <strain evidence="1 2">CC-YST705</strain>
    </source>
</reference>
<name>A0ABS8CBS5_9BURK</name>
<gene>
    <name evidence="1" type="ORF">H0484_06895</name>
</gene>
<dbReference type="Proteomes" id="UP000776983">
    <property type="component" value="Unassembled WGS sequence"/>
</dbReference>
<organism evidence="1 2">
    <name type="scientific">Mesopusillimonas faecipullorum</name>
    <dbReference type="NCBI Taxonomy" id="2755040"/>
    <lineage>
        <taxon>Bacteria</taxon>
        <taxon>Pseudomonadati</taxon>
        <taxon>Pseudomonadota</taxon>
        <taxon>Betaproteobacteria</taxon>
        <taxon>Burkholderiales</taxon>
        <taxon>Alcaligenaceae</taxon>
        <taxon>Mesopusillimonas</taxon>
    </lineage>
</organism>
<sequence>MTDKKRIADNESIAEMLRLIEGASAIESLWHAIPLLQQAFPRLPDFSEKLSELKEQSKISLLPDRFNELFASSGWIAYESMSLEVMKHAIERFEAHGLEAAEDYLVSTYDADTLKWGIVRFNGHDEFRKRMRLIELAKDDYLAERYHACTPLLLSLMDGLANDVSRHVGLFADNADLTAWDCIAAHESGLQALVTLMTKGRGKTSEESISVPFRHGILHGRELAFDNRIVAAKTWAAFFAIRDWAGALAEGKKTSTPKQEPTWSELLQSLNKTQETKRLLDAWKPREKEDFAYLPCDGLSSSLPENSPERMVAEFMENWRLGRFAPLADSLSHTYDMAMGKKAGEAKQDFGKYKVVSFQIVDVEDRTPAYSTVTIRATFSAENDVFEEVLKVSAGYQDGKGLPMCRLESGGKWALVQNSFRSVIYRNVQ</sequence>
<dbReference type="RefSeq" id="WP_226953820.1">
    <property type="nucleotide sequence ID" value="NZ_JACDXW010000003.1"/>
</dbReference>
<dbReference type="EMBL" id="JACDXW010000003">
    <property type="protein sequence ID" value="MCB5363473.1"/>
    <property type="molecule type" value="Genomic_DNA"/>
</dbReference>
<accession>A0ABS8CBS5</accession>
<protein>
    <submittedName>
        <fullName evidence="1">Uncharacterized protein</fullName>
    </submittedName>
</protein>
<keyword evidence="2" id="KW-1185">Reference proteome</keyword>
<evidence type="ECO:0000313" key="1">
    <source>
        <dbReference type="EMBL" id="MCB5363473.1"/>
    </source>
</evidence>
<comment type="caution">
    <text evidence="1">The sequence shown here is derived from an EMBL/GenBank/DDBJ whole genome shotgun (WGS) entry which is preliminary data.</text>
</comment>
<proteinExistence type="predicted"/>
<evidence type="ECO:0000313" key="2">
    <source>
        <dbReference type="Proteomes" id="UP000776983"/>
    </source>
</evidence>